<dbReference type="Proteomes" id="UP000000268">
    <property type="component" value="Chromosome"/>
</dbReference>
<dbReference type="HOGENOM" id="CLU_117669_0_0_3"/>
<evidence type="ECO:0000313" key="2">
    <source>
        <dbReference type="Proteomes" id="UP000000268"/>
    </source>
</evidence>
<sequence length="160" mass="18656">MSTSPDFPAEDCLFFQFEQEFIDDLRCIPMVVRFKLDTCGIKLKLAQWNQFSEDEREQFTFQPCSSEDEIDDYREFLQDLIFMYSETEAAEVPVDDNPPWLDETKIPSDLVAKAKSCKTAISLKQWKGLSPLQRFALIKLSRPSHENKNFEPALKEFQLA</sequence>
<keyword evidence="2" id="KW-1185">Reference proteome</keyword>
<dbReference type="InterPro" id="IPR013481">
    <property type="entry name" value="NarM"/>
</dbReference>
<name>B0CEW6_ACAM1</name>
<evidence type="ECO:0000313" key="1">
    <source>
        <dbReference type="EMBL" id="ABW29363.1"/>
    </source>
</evidence>
<dbReference type="NCBIfam" id="TIGR02664">
    <property type="entry name" value="nitr_red_assoc"/>
    <property type="match status" value="1"/>
</dbReference>
<organism evidence="1 2">
    <name type="scientific">Acaryochloris marina (strain MBIC 11017)</name>
    <dbReference type="NCBI Taxonomy" id="329726"/>
    <lineage>
        <taxon>Bacteria</taxon>
        <taxon>Bacillati</taxon>
        <taxon>Cyanobacteriota</taxon>
        <taxon>Cyanophyceae</taxon>
        <taxon>Acaryochloridales</taxon>
        <taxon>Acaryochloridaceae</taxon>
        <taxon>Acaryochloris</taxon>
    </lineage>
</organism>
<evidence type="ECO:0008006" key="3">
    <source>
        <dbReference type="Google" id="ProtNLM"/>
    </source>
</evidence>
<protein>
    <recommendedName>
        <fullName evidence="3">Nitrate reductase associated protein</fullName>
    </recommendedName>
</protein>
<accession>B0CEW6</accession>
<dbReference type="Pfam" id="PF09655">
    <property type="entry name" value="Nitr_red_assoc"/>
    <property type="match status" value="1"/>
</dbReference>
<dbReference type="RefSeq" id="WP_012164688.1">
    <property type="nucleotide sequence ID" value="NC_009925.1"/>
</dbReference>
<gene>
    <name evidence="1" type="ordered locus">AM1_4384</name>
</gene>
<dbReference type="STRING" id="329726.AM1_4384"/>
<reference evidence="1 2" key="1">
    <citation type="journal article" date="2008" name="Proc. Natl. Acad. Sci. U.S.A.">
        <title>Niche adaptation and genome expansion in the chlorophyll d-producing cyanobacterium Acaryochloris marina.</title>
        <authorList>
            <person name="Swingley W.D."/>
            <person name="Chen M."/>
            <person name="Cheung P.C."/>
            <person name="Conrad A.L."/>
            <person name="Dejesa L.C."/>
            <person name="Hao J."/>
            <person name="Honchak B.M."/>
            <person name="Karbach L.E."/>
            <person name="Kurdoglu A."/>
            <person name="Lahiri S."/>
            <person name="Mastrian S.D."/>
            <person name="Miyashita H."/>
            <person name="Page L."/>
            <person name="Ramakrishna P."/>
            <person name="Satoh S."/>
            <person name="Sattley W.M."/>
            <person name="Shimada Y."/>
            <person name="Taylor H.L."/>
            <person name="Tomo T."/>
            <person name="Tsuchiya T."/>
            <person name="Wang Z.T."/>
            <person name="Raymond J."/>
            <person name="Mimuro M."/>
            <person name="Blankenship R.E."/>
            <person name="Touchman J.W."/>
        </authorList>
    </citation>
    <scope>NUCLEOTIDE SEQUENCE [LARGE SCALE GENOMIC DNA]</scope>
    <source>
        <strain evidence="2">MBIC 11017</strain>
    </source>
</reference>
<dbReference type="EMBL" id="CP000828">
    <property type="protein sequence ID" value="ABW29363.1"/>
    <property type="molecule type" value="Genomic_DNA"/>
</dbReference>
<dbReference type="OrthoDB" id="7263223at2"/>
<dbReference type="AlphaFoldDB" id="B0CEW6"/>
<dbReference type="eggNOG" id="ENOG502ZV3X">
    <property type="taxonomic scope" value="Bacteria"/>
</dbReference>
<proteinExistence type="predicted"/>
<dbReference type="KEGG" id="amr:AM1_4384"/>